<evidence type="ECO:0000259" key="2">
    <source>
        <dbReference type="Pfam" id="PF07331"/>
    </source>
</evidence>
<name>A0A832MMJ8_9THEM</name>
<protein>
    <submittedName>
        <fullName evidence="3">Tripartite tricarboxylate transporter TctB family protein</fullName>
    </submittedName>
</protein>
<feature type="transmembrane region" description="Helical" evidence="1">
    <location>
        <begin position="114"/>
        <end position="140"/>
    </location>
</feature>
<proteinExistence type="predicted"/>
<dbReference type="AlphaFoldDB" id="A0A832MMJ8"/>
<accession>A0A832MMJ8</accession>
<sequence length="141" mass="15709">MGDLIFSLVSIAYSIYLLVESSKLPAGIATIPGPGFFPRLIASVILVLACLLLTFSLRRFFKKTTTPFPKGRWTQVSLVLITILLYVLLWGRGNFLLNTFLMLFSIHIVTGSKWYMGLIGSAVLSIGVFLLFGNVFHVLFF</sequence>
<feature type="transmembrane region" description="Helical" evidence="1">
    <location>
        <begin position="78"/>
        <end position="108"/>
    </location>
</feature>
<dbReference type="EMBL" id="DTKQ01000018">
    <property type="protein sequence ID" value="HGZ78829.1"/>
    <property type="molecule type" value="Genomic_DNA"/>
</dbReference>
<dbReference type="Pfam" id="PF07331">
    <property type="entry name" value="TctB"/>
    <property type="match status" value="1"/>
</dbReference>
<keyword evidence="1" id="KW-0812">Transmembrane</keyword>
<organism evidence="3">
    <name type="scientific">Pseudothermotoga hypogea</name>
    <dbReference type="NCBI Taxonomy" id="57487"/>
    <lineage>
        <taxon>Bacteria</taxon>
        <taxon>Thermotogati</taxon>
        <taxon>Thermotogota</taxon>
        <taxon>Thermotogae</taxon>
        <taxon>Thermotogales</taxon>
        <taxon>Thermotogaceae</taxon>
        <taxon>Pseudothermotoga</taxon>
    </lineage>
</organism>
<feature type="transmembrane region" description="Helical" evidence="1">
    <location>
        <begin position="37"/>
        <end position="57"/>
    </location>
</feature>
<evidence type="ECO:0000256" key="1">
    <source>
        <dbReference type="SAM" id="Phobius"/>
    </source>
</evidence>
<dbReference type="InterPro" id="IPR009936">
    <property type="entry name" value="DUF1468"/>
</dbReference>
<keyword evidence="1" id="KW-1133">Transmembrane helix</keyword>
<keyword evidence="1" id="KW-0472">Membrane</keyword>
<feature type="domain" description="DUF1468" evidence="2">
    <location>
        <begin position="5"/>
        <end position="139"/>
    </location>
</feature>
<evidence type="ECO:0000313" key="3">
    <source>
        <dbReference type="EMBL" id="HGZ78829.1"/>
    </source>
</evidence>
<reference evidence="3" key="1">
    <citation type="journal article" date="2020" name="mSystems">
        <title>Genome- and Community-Level Interaction Insights into Carbon Utilization and Element Cycling Functions of Hydrothermarchaeota in Hydrothermal Sediment.</title>
        <authorList>
            <person name="Zhou Z."/>
            <person name="Liu Y."/>
            <person name="Xu W."/>
            <person name="Pan J."/>
            <person name="Luo Z.H."/>
            <person name="Li M."/>
        </authorList>
    </citation>
    <scope>NUCLEOTIDE SEQUENCE [LARGE SCALE GENOMIC DNA]</scope>
    <source>
        <strain evidence="3">SpSt-86</strain>
    </source>
</reference>
<comment type="caution">
    <text evidence="3">The sequence shown here is derived from an EMBL/GenBank/DDBJ whole genome shotgun (WGS) entry which is preliminary data.</text>
</comment>
<gene>
    <name evidence="3" type="ORF">ENW55_02455</name>
</gene>